<organism evidence="8 9">
    <name type="scientific">Prosthecodimorpha hirschii</name>
    <dbReference type="NCBI Taxonomy" id="665126"/>
    <lineage>
        <taxon>Bacteria</taxon>
        <taxon>Pseudomonadati</taxon>
        <taxon>Pseudomonadota</taxon>
        <taxon>Alphaproteobacteria</taxon>
        <taxon>Hyphomicrobiales</taxon>
        <taxon>Ancalomicrobiaceae</taxon>
        <taxon>Prosthecodimorpha</taxon>
    </lineage>
</organism>
<dbReference type="FunFam" id="1.10.1060.10:FF:000012">
    <property type="entry name" value="Glycolate oxidase iron-sulfur subunit"/>
    <property type="match status" value="1"/>
</dbReference>
<comment type="caution">
    <text evidence="8">The sequence shown here is derived from an EMBL/GenBank/DDBJ whole genome shotgun (WGS) entry which is preliminary data.</text>
</comment>
<reference evidence="8 9" key="1">
    <citation type="submission" date="2015-09" db="EMBL/GenBank/DDBJ databases">
        <authorList>
            <person name="Jackson K.R."/>
            <person name="Lunt B.L."/>
            <person name="Fisher J.N.B."/>
            <person name="Gardner A.V."/>
            <person name="Bailey M.E."/>
            <person name="Deus L.M."/>
            <person name="Earl A.S."/>
            <person name="Gibby P.D."/>
            <person name="Hartmann K.A."/>
            <person name="Liu J.E."/>
            <person name="Manci A.M."/>
            <person name="Nielsen D.A."/>
            <person name="Solomon M.B."/>
            <person name="Breakwell D.P."/>
            <person name="Burnett S.H."/>
            <person name="Grose J.H."/>
        </authorList>
    </citation>
    <scope>NUCLEOTIDE SEQUENCE [LARGE SCALE GENOMIC DNA]</scope>
    <source>
        <strain evidence="8 9">16</strain>
    </source>
</reference>
<dbReference type="EC" id="1.1.99.14" evidence="6"/>
<keyword evidence="3" id="KW-0677">Repeat</keyword>
<gene>
    <name evidence="8" type="ORF">ABB55_20510</name>
</gene>
<dbReference type="STRING" id="665126.ABB55_20510"/>
<dbReference type="RefSeq" id="WP_054360468.1">
    <property type="nucleotide sequence ID" value="NZ_LJYW01000001.1"/>
</dbReference>
<dbReference type="GO" id="GO:0019154">
    <property type="term" value="F:glycolate dehydrogenase activity"/>
    <property type="evidence" value="ECO:0007669"/>
    <property type="project" value="UniProtKB-EC"/>
</dbReference>
<dbReference type="SUPFAM" id="SSF54862">
    <property type="entry name" value="4Fe-4S ferredoxins"/>
    <property type="match status" value="1"/>
</dbReference>
<dbReference type="InterPro" id="IPR017900">
    <property type="entry name" value="4Fe4S_Fe_S_CS"/>
</dbReference>
<evidence type="ECO:0000313" key="9">
    <source>
        <dbReference type="Proteomes" id="UP000048984"/>
    </source>
</evidence>
<dbReference type="Gene3D" id="1.10.1060.10">
    <property type="entry name" value="Alpha-helical ferredoxin"/>
    <property type="match status" value="1"/>
</dbReference>
<keyword evidence="9" id="KW-1185">Reference proteome</keyword>
<evidence type="ECO:0000256" key="2">
    <source>
        <dbReference type="ARBA" id="ARBA00022723"/>
    </source>
</evidence>
<name>A0A0P6W4X7_9HYPH</name>
<dbReference type="Pfam" id="PF02754">
    <property type="entry name" value="CCG"/>
    <property type="match status" value="2"/>
</dbReference>
<dbReference type="PANTHER" id="PTHR32479">
    <property type="entry name" value="GLYCOLATE OXIDASE IRON-SULFUR SUBUNIT"/>
    <property type="match status" value="1"/>
</dbReference>
<comment type="catalytic activity">
    <reaction evidence="6">
        <text>(R)-lactate + A = pyruvate + AH2</text>
        <dbReference type="Rhea" id="RHEA:15089"/>
        <dbReference type="ChEBI" id="CHEBI:13193"/>
        <dbReference type="ChEBI" id="CHEBI:15361"/>
        <dbReference type="ChEBI" id="CHEBI:16004"/>
        <dbReference type="ChEBI" id="CHEBI:17499"/>
    </reaction>
</comment>
<evidence type="ECO:0000256" key="4">
    <source>
        <dbReference type="ARBA" id="ARBA00023004"/>
    </source>
</evidence>
<dbReference type="NCBIfam" id="NF008434">
    <property type="entry name" value="PRK11274.1"/>
    <property type="match status" value="1"/>
</dbReference>
<keyword evidence="5 6" id="KW-0411">Iron-sulfur</keyword>
<dbReference type="PROSITE" id="PS51379">
    <property type="entry name" value="4FE4S_FER_2"/>
    <property type="match status" value="2"/>
</dbReference>
<comment type="cofactor">
    <cofactor evidence="6">
        <name>[4Fe-4S] cluster</name>
        <dbReference type="ChEBI" id="CHEBI:49883"/>
    </cofactor>
    <text evidence="6">Binds 2 [4Fe-4S] clusters.</text>
</comment>
<accession>A0A0P6W4X7</accession>
<evidence type="ECO:0000313" key="8">
    <source>
        <dbReference type="EMBL" id="KPL54300.1"/>
    </source>
</evidence>
<keyword evidence="6" id="KW-0249">Electron transport</keyword>
<dbReference type="PROSITE" id="PS00198">
    <property type="entry name" value="4FE4S_FER_1"/>
    <property type="match status" value="1"/>
</dbReference>
<evidence type="ECO:0000256" key="6">
    <source>
        <dbReference type="PIRNR" id="PIRNR000139"/>
    </source>
</evidence>
<keyword evidence="2 6" id="KW-0479">Metal-binding</keyword>
<feature type="domain" description="4Fe-4S ferredoxin-type" evidence="7">
    <location>
        <begin position="66"/>
        <end position="96"/>
    </location>
</feature>
<proteinExistence type="predicted"/>
<evidence type="ECO:0000256" key="1">
    <source>
        <dbReference type="ARBA" id="ARBA00022485"/>
    </source>
</evidence>
<dbReference type="PIRSF" id="PIRSF000139">
    <property type="entry name" value="Glc_ox_4Fe-4S"/>
    <property type="match status" value="1"/>
</dbReference>
<dbReference type="GO" id="GO:0051539">
    <property type="term" value="F:4 iron, 4 sulfur cluster binding"/>
    <property type="evidence" value="ECO:0007669"/>
    <property type="project" value="UniProtKB-UniRule"/>
</dbReference>
<dbReference type="PANTHER" id="PTHR32479:SF17">
    <property type="entry name" value="GLYCOLATE OXIDASE IRON-SULFUR SUBUNIT"/>
    <property type="match status" value="1"/>
</dbReference>
<dbReference type="GO" id="GO:0046872">
    <property type="term" value="F:metal ion binding"/>
    <property type="evidence" value="ECO:0007669"/>
    <property type="project" value="UniProtKB-UniRule"/>
</dbReference>
<dbReference type="EMBL" id="LJYW01000001">
    <property type="protein sequence ID" value="KPL54300.1"/>
    <property type="molecule type" value="Genomic_DNA"/>
</dbReference>
<dbReference type="AlphaFoldDB" id="A0A0P6W4X7"/>
<keyword evidence="1 6" id="KW-0004">4Fe-4S</keyword>
<reference evidence="8 9" key="2">
    <citation type="submission" date="2015-10" db="EMBL/GenBank/DDBJ databases">
        <title>Draft Genome Sequence of Prosthecomicrobium hirschii ATCC 27832.</title>
        <authorList>
            <person name="Daniel J."/>
            <person name="Givan S.A."/>
            <person name="Brun Y.V."/>
            <person name="Brown P.J."/>
        </authorList>
    </citation>
    <scope>NUCLEOTIDE SEQUENCE [LARGE SCALE GENOMIC DNA]</scope>
    <source>
        <strain evidence="8 9">16</strain>
    </source>
</reference>
<evidence type="ECO:0000256" key="3">
    <source>
        <dbReference type="ARBA" id="ARBA00022737"/>
    </source>
</evidence>
<feature type="domain" description="4Fe-4S ferredoxin-type" evidence="7">
    <location>
        <begin position="16"/>
        <end position="45"/>
    </location>
</feature>
<keyword evidence="6" id="KW-0813">Transport</keyword>
<comment type="function">
    <text evidence="6">Component of a complex that catalyzes the oxidation of glycolate to glyoxylate.</text>
</comment>
<evidence type="ECO:0000256" key="5">
    <source>
        <dbReference type="ARBA" id="ARBA00023014"/>
    </source>
</evidence>
<keyword evidence="4 6" id="KW-0408">Iron</keyword>
<sequence length="447" mass="47535">MKTNFTPAQLADPGVAEAESILRKCVHCGFCTATCPTFALLGDELDSPRGRIYLIKEMLENDRPADAETVKHVDRCLSCLSCMTTCPSGVNYMHLVDHARAHIEKTWKRPLAERMLRGVLATVLPTRTGFRAALLAAFYAKPFAGLLKFIPGIGPKLAAMLALAPSRMAGRSAAEAPGVHGASGVRRARVALLTGCAQPVLKPGINEATIRLLTRLGVEVVVPKGEGCCGALVHHMGQDERSHAQAARNIEAWWRETREGGGAGLDAIVITASGCGTTVKDYGFMFRNDPVWKDKAAAVSALAKDVSELLVGLDLPARAPNGIVVAYHSACSMQHGQKIRTEPKTLLQTAGFTVRDVPEGHLCCGSAGTYNILQPEIATRLRDRKVANIEKTAPDLIATGNIGCMTQIAGGTAIPIVHTVELLDWVHGGPLPEALDGRLPVSAAAAE</sequence>
<dbReference type="Pfam" id="PF13183">
    <property type="entry name" value="Fer4_8"/>
    <property type="match status" value="1"/>
</dbReference>
<dbReference type="InterPro" id="IPR017896">
    <property type="entry name" value="4Fe4S_Fe-S-bd"/>
</dbReference>
<comment type="catalytic activity">
    <reaction evidence="6">
        <text>glycolate + A = glyoxylate + AH2</text>
        <dbReference type="Rhea" id="RHEA:21264"/>
        <dbReference type="ChEBI" id="CHEBI:13193"/>
        <dbReference type="ChEBI" id="CHEBI:17499"/>
        <dbReference type="ChEBI" id="CHEBI:29805"/>
        <dbReference type="ChEBI" id="CHEBI:36655"/>
        <dbReference type="EC" id="1.1.99.14"/>
    </reaction>
</comment>
<protein>
    <recommendedName>
        <fullName evidence="6">Glycolate oxidase iron-sulfur subunit</fullName>
        <ecNumber evidence="6">1.1.99.14</ecNumber>
    </recommendedName>
</protein>
<evidence type="ECO:0000259" key="7">
    <source>
        <dbReference type="PROSITE" id="PS51379"/>
    </source>
</evidence>
<dbReference type="InterPro" id="IPR009051">
    <property type="entry name" value="Helical_ferredxn"/>
</dbReference>
<dbReference type="InterPro" id="IPR004017">
    <property type="entry name" value="Cys_rich_dom"/>
</dbReference>
<dbReference type="InterPro" id="IPR012257">
    <property type="entry name" value="Glc_ox_4Fe-4S"/>
</dbReference>
<dbReference type="Proteomes" id="UP000048984">
    <property type="component" value="Unassembled WGS sequence"/>
</dbReference>